<dbReference type="Pfam" id="PF00567">
    <property type="entry name" value="TUDOR"/>
    <property type="match status" value="1"/>
</dbReference>
<dbReference type="Gene3D" id="3.30.1370.10">
    <property type="entry name" value="K Homology domain, type 1"/>
    <property type="match status" value="1"/>
</dbReference>
<dbReference type="GO" id="GO:0005739">
    <property type="term" value="C:mitochondrion"/>
    <property type="evidence" value="ECO:0007669"/>
    <property type="project" value="UniProtKB-ARBA"/>
</dbReference>
<dbReference type="InterPro" id="IPR047367">
    <property type="entry name" value="Tudor_AKAP1"/>
</dbReference>
<feature type="region of interest" description="Disordered" evidence="2">
    <location>
        <begin position="173"/>
        <end position="192"/>
    </location>
</feature>
<evidence type="ECO:0000256" key="3">
    <source>
        <dbReference type="SAM" id="Phobius"/>
    </source>
</evidence>
<dbReference type="InterPro" id="IPR002999">
    <property type="entry name" value="Tudor"/>
</dbReference>
<dbReference type="PANTHER" id="PTHR22948">
    <property type="entry name" value="TUDOR DOMAIN CONTAINING PROTEIN"/>
    <property type="match status" value="1"/>
</dbReference>
<evidence type="ECO:0000313" key="5">
    <source>
        <dbReference type="EMBL" id="ESN93761.1"/>
    </source>
</evidence>
<keyword evidence="1" id="KW-0694">RNA-binding</keyword>
<dbReference type="InterPro" id="IPR035437">
    <property type="entry name" value="SNase_OB-fold_sf"/>
</dbReference>
<name>T1EDF3_HELRO</name>
<evidence type="ECO:0000313" key="7">
    <source>
        <dbReference type="Proteomes" id="UP000015101"/>
    </source>
</evidence>
<evidence type="ECO:0000256" key="1">
    <source>
        <dbReference type="PROSITE-ProRule" id="PRU00117"/>
    </source>
</evidence>
<dbReference type="CTD" id="20194605"/>
<dbReference type="InterPro" id="IPR047368">
    <property type="entry name" value="KH-I_AKAP1"/>
</dbReference>
<reference evidence="5 7" key="2">
    <citation type="journal article" date="2013" name="Nature">
        <title>Insights into bilaterian evolution from three spiralian genomes.</title>
        <authorList>
            <person name="Simakov O."/>
            <person name="Marletaz F."/>
            <person name="Cho S.J."/>
            <person name="Edsinger-Gonzales E."/>
            <person name="Havlak P."/>
            <person name="Hellsten U."/>
            <person name="Kuo D.H."/>
            <person name="Larsson T."/>
            <person name="Lv J."/>
            <person name="Arendt D."/>
            <person name="Savage R."/>
            <person name="Osoegawa K."/>
            <person name="de Jong P."/>
            <person name="Grimwood J."/>
            <person name="Chapman J.A."/>
            <person name="Shapiro H."/>
            <person name="Aerts A."/>
            <person name="Otillar R.P."/>
            <person name="Terry A.Y."/>
            <person name="Boore J.L."/>
            <person name="Grigoriev I.V."/>
            <person name="Lindberg D.R."/>
            <person name="Seaver E.C."/>
            <person name="Weisblat D.A."/>
            <person name="Putnam N.H."/>
            <person name="Rokhsar D.S."/>
        </authorList>
    </citation>
    <scope>NUCLEOTIDE SEQUENCE</scope>
</reference>
<dbReference type="SUPFAM" id="SSF54791">
    <property type="entry name" value="Eukaryotic type KH-domain (KH-domain type I)"/>
    <property type="match status" value="1"/>
</dbReference>
<dbReference type="eggNOG" id="KOG2279">
    <property type="taxonomic scope" value="Eukaryota"/>
</dbReference>
<accession>T1EDF3</accession>
<dbReference type="GO" id="GO:0003723">
    <property type="term" value="F:RNA binding"/>
    <property type="evidence" value="ECO:0007669"/>
    <property type="project" value="UniProtKB-UniRule"/>
</dbReference>
<dbReference type="SUPFAM" id="SSF63748">
    <property type="entry name" value="Tudor/PWWP/MBT"/>
    <property type="match status" value="1"/>
</dbReference>
<feature type="region of interest" description="Disordered" evidence="2">
    <location>
        <begin position="491"/>
        <end position="510"/>
    </location>
</feature>
<evidence type="ECO:0000313" key="6">
    <source>
        <dbReference type="EnsemblMetazoa" id="HelroP103283"/>
    </source>
</evidence>
<dbReference type="CDD" id="cd22395">
    <property type="entry name" value="KH-I_AKAP1"/>
    <property type="match status" value="1"/>
</dbReference>
<feature type="region of interest" description="Disordered" evidence="2">
    <location>
        <begin position="101"/>
        <end position="129"/>
    </location>
</feature>
<dbReference type="InterPro" id="IPR004087">
    <property type="entry name" value="KH_dom"/>
</dbReference>
<dbReference type="HOGENOM" id="CLU_335027_0_0_1"/>
<protein>
    <recommendedName>
        <fullName evidence="4">Tudor domain-containing protein</fullName>
    </recommendedName>
</protein>
<feature type="region of interest" description="Disordered" evidence="2">
    <location>
        <begin position="528"/>
        <end position="561"/>
    </location>
</feature>
<dbReference type="EMBL" id="AMQM01007293">
    <property type="status" value="NOT_ANNOTATED_CDS"/>
    <property type="molecule type" value="Genomic_DNA"/>
</dbReference>
<dbReference type="SMART" id="SM00333">
    <property type="entry name" value="TUDOR"/>
    <property type="match status" value="1"/>
</dbReference>
<feature type="compositionally biased region" description="Acidic residues" evidence="2">
    <location>
        <begin position="233"/>
        <end position="249"/>
    </location>
</feature>
<dbReference type="Proteomes" id="UP000015101">
    <property type="component" value="Unassembled WGS sequence"/>
</dbReference>
<keyword evidence="7" id="KW-1185">Reference proteome</keyword>
<feature type="region of interest" description="Disordered" evidence="2">
    <location>
        <begin position="220"/>
        <end position="255"/>
    </location>
</feature>
<gene>
    <name evidence="6" type="primary">20194605</name>
    <name evidence="5" type="ORF">HELRODRAFT_103283</name>
</gene>
<keyword evidence="3" id="KW-0472">Membrane</keyword>
<keyword evidence="3" id="KW-0812">Transmembrane</keyword>
<dbReference type="InterPro" id="IPR050621">
    <property type="entry name" value="Tudor_domain_containing"/>
</dbReference>
<dbReference type="PANTHER" id="PTHR22948:SF65">
    <property type="entry name" value="A-KINASE ANCHORING PROTEIN 1"/>
    <property type="match status" value="1"/>
</dbReference>
<evidence type="ECO:0000259" key="4">
    <source>
        <dbReference type="PROSITE" id="PS50304"/>
    </source>
</evidence>
<dbReference type="CDD" id="cd20407">
    <property type="entry name" value="Tudor_AKAP1"/>
    <property type="match status" value="1"/>
</dbReference>
<dbReference type="InParanoid" id="T1EDF3"/>
<proteinExistence type="predicted"/>
<dbReference type="Pfam" id="PF00013">
    <property type="entry name" value="KH_1"/>
    <property type="match status" value="1"/>
</dbReference>
<feature type="region of interest" description="Disordered" evidence="2">
    <location>
        <begin position="321"/>
        <end position="351"/>
    </location>
</feature>
<dbReference type="GeneID" id="20194605"/>
<organism evidence="6 7">
    <name type="scientific">Helobdella robusta</name>
    <name type="common">Californian leech</name>
    <dbReference type="NCBI Taxonomy" id="6412"/>
    <lineage>
        <taxon>Eukaryota</taxon>
        <taxon>Metazoa</taxon>
        <taxon>Spiralia</taxon>
        <taxon>Lophotrochozoa</taxon>
        <taxon>Annelida</taxon>
        <taxon>Clitellata</taxon>
        <taxon>Hirudinea</taxon>
        <taxon>Rhynchobdellida</taxon>
        <taxon>Glossiphoniidae</taxon>
        <taxon>Helobdella</taxon>
    </lineage>
</organism>
<dbReference type="SMART" id="SM00322">
    <property type="entry name" value="KH"/>
    <property type="match status" value="1"/>
</dbReference>
<dbReference type="Gene3D" id="2.40.50.90">
    <property type="match status" value="1"/>
</dbReference>
<dbReference type="STRING" id="6412.T1EDF3"/>
<dbReference type="EnsemblMetazoa" id="HelroT103283">
    <property type="protein sequence ID" value="HelroP103283"/>
    <property type="gene ID" value="HelroG103283"/>
</dbReference>
<dbReference type="AlphaFoldDB" id="T1EDF3"/>
<dbReference type="OrthoDB" id="10069557at2759"/>
<dbReference type="PROSITE" id="PS50304">
    <property type="entry name" value="TUDOR"/>
    <property type="match status" value="1"/>
</dbReference>
<feature type="domain" description="Tudor" evidence="4">
    <location>
        <begin position="713"/>
        <end position="771"/>
    </location>
</feature>
<dbReference type="EMBL" id="KB097594">
    <property type="protein sequence ID" value="ESN93761.1"/>
    <property type="molecule type" value="Genomic_DNA"/>
</dbReference>
<dbReference type="InterPro" id="IPR036612">
    <property type="entry name" value="KH_dom_type_1_sf"/>
</dbReference>
<evidence type="ECO:0000256" key="2">
    <source>
        <dbReference type="SAM" id="MobiDB-lite"/>
    </source>
</evidence>
<reference evidence="7" key="1">
    <citation type="submission" date="2012-12" db="EMBL/GenBank/DDBJ databases">
        <authorList>
            <person name="Hellsten U."/>
            <person name="Grimwood J."/>
            <person name="Chapman J.A."/>
            <person name="Shapiro H."/>
            <person name="Aerts A."/>
            <person name="Otillar R.P."/>
            <person name="Terry A.Y."/>
            <person name="Boore J.L."/>
            <person name="Simakov O."/>
            <person name="Marletaz F."/>
            <person name="Cho S.-J."/>
            <person name="Edsinger-Gonzales E."/>
            <person name="Havlak P."/>
            <person name="Kuo D.-H."/>
            <person name="Larsson T."/>
            <person name="Lv J."/>
            <person name="Arendt D."/>
            <person name="Savage R."/>
            <person name="Osoegawa K."/>
            <person name="de Jong P."/>
            <person name="Lindberg D.R."/>
            <person name="Seaver E.C."/>
            <person name="Weisblat D.A."/>
            <person name="Putnam N.H."/>
            <person name="Grigoriev I.V."/>
            <person name="Rokhsar D.S."/>
        </authorList>
    </citation>
    <scope>NUCLEOTIDE SEQUENCE</scope>
</reference>
<dbReference type="RefSeq" id="XP_009028177.1">
    <property type="nucleotide sequence ID" value="XM_009029929.1"/>
</dbReference>
<dbReference type="Gene3D" id="2.30.30.140">
    <property type="match status" value="1"/>
</dbReference>
<feature type="compositionally biased region" description="Low complexity" evidence="2">
    <location>
        <begin position="534"/>
        <end position="561"/>
    </location>
</feature>
<reference evidence="6" key="3">
    <citation type="submission" date="2015-06" db="UniProtKB">
        <authorList>
            <consortium name="EnsemblMetazoa"/>
        </authorList>
    </citation>
    <scope>IDENTIFICATION</scope>
</reference>
<sequence length="852" mass="94838">MCTTTTTTTTTTTMKTKMMNMMMLFFAIFNGTLPVITSIPVLGFGLAAYLIFQNRKKKRHLESLAAEEVELLEDVKDIESRFLCPECYSATSQEKCEEKISVNNNNNDNNSNNNKSNNNKSNNNNNDINDNNNSVISFNDLIAYFAIRGFGGNKKGFDCKCTKSDYDVINNKNNNDNFNNNNDNNNDNNNNNYDVMYTDDDNVDGGLKIIGEVDGKYIYKSDNNHMNANTTENGDDDDDDENYDDDPLEDFAPIGRPRAYVIDHRGNFQKKHFATCESETKKSLKFDRHDDDDDDEESDEANSSNVLIYKRSKKRHTITPKLATTAAATTTETSLTVKTSPPTTTSPTTTKTTIIYDDNNNIISKTIADDNAAIELTLAATAVISATTAATPAATLATKTTDERVKDEDFTEIASNSAKQRKESMKNFMRLSVASQDSAFSMDSVDSEIVTADAATTTTPTCGNHFAVVNTNPLSSMNNLNNIHHHDVIISSSSSNSNNSNNLNSNNQNGNVKNLIFDFKNRRNSTGSFLAKRTSSTATTTNNNNNNKTTSNNNNSNSNSITTRTFDFPSDLCGRLIGKQGRNVGVMKKKSGADICVKPKIYSTEYQTVWVQGTQQQITKAIHLIRKKFTEKKFPNVDYSRCTPDVPLLSPTLVQLSMPVGVPLEVLVTNVVSANHIFLHQVSHPTFTNLRKLTLDMSKCYDLERDVPGLPRPIEIGVVCVVPLYGYWYRCQVVQVYPDADNCDVKLVDYGGYIVVSATTLKQIRSDFMNLPFQAIECYLANVIPLKDDNTFKPEMKEALEKLVGVAGMKAEVVSVESDGVPYVNIEQRTENKVSSINREMVENGYARWIEM</sequence>
<feature type="transmembrane region" description="Helical" evidence="3">
    <location>
        <begin position="24"/>
        <end position="52"/>
    </location>
</feature>
<keyword evidence="3" id="KW-1133">Transmembrane helix</keyword>
<dbReference type="KEGG" id="hro:HELRODRAFT_103283"/>
<dbReference type="PROSITE" id="PS50084">
    <property type="entry name" value="KH_TYPE_1"/>
    <property type="match status" value="1"/>
</dbReference>
<dbReference type="InterPro" id="IPR004088">
    <property type="entry name" value="KH_dom_type_1"/>
</dbReference>